<sequence>MYDIIITSYHMSTISVPLTQTLESFIERTVKRGAASTKAEVVRQALSRYAEEEAIVAVLRAQQECKDGKEVRGNLREILKQI</sequence>
<comment type="caution">
    <text evidence="1">The sequence shown here is derived from an EMBL/GenBank/DDBJ whole genome shotgun (WGS) entry which is preliminary data.</text>
</comment>
<gene>
    <name evidence="1" type="ORF">UX09_C0026G0017</name>
</gene>
<dbReference type="EMBL" id="LCKW01000026">
    <property type="protein sequence ID" value="KKU07666.1"/>
    <property type="molecule type" value="Genomic_DNA"/>
</dbReference>
<dbReference type="STRING" id="1618993.UX09_C0026G0017"/>
<name>A0A0G1MH44_9BACT</name>
<proteinExistence type="predicted"/>
<dbReference type="GO" id="GO:0006355">
    <property type="term" value="P:regulation of DNA-templated transcription"/>
    <property type="evidence" value="ECO:0007669"/>
    <property type="project" value="InterPro"/>
</dbReference>
<dbReference type="Proteomes" id="UP000034354">
    <property type="component" value="Unassembled WGS sequence"/>
</dbReference>
<evidence type="ECO:0000313" key="2">
    <source>
        <dbReference type="Proteomes" id="UP000034354"/>
    </source>
</evidence>
<organism evidence="1 2">
    <name type="scientific">Candidatus Uhrbacteria bacterium GW2011_GWE2_45_35</name>
    <dbReference type="NCBI Taxonomy" id="1618993"/>
    <lineage>
        <taxon>Bacteria</taxon>
        <taxon>Candidatus Uhriibacteriota</taxon>
    </lineage>
</organism>
<dbReference type="Gene3D" id="6.10.10.120">
    <property type="entry name" value="Antitoxin ParD1-like"/>
    <property type="match status" value="1"/>
</dbReference>
<evidence type="ECO:0000313" key="1">
    <source>
        <dbReference type="EMBL" id="KKU07666.1"/>
    </source>
</evidence>
<dbReference type="InterPro" id="IPR038296">
    <property type="entry name" value="ParD_sf"/>
</dbReference>
<reference evidence="1 2" key="1">
    <citation type="journal article" date="2015" name="Nature">
        <title>rRNA introns, odd ribosomes, and small enigmatic genomes across a large radiation of phyla.</title>
        <authorList>
            <person name="Brown C.T."/>
            <person name="Hug L.A."/>
            <person name="Thomas B.C."/>
            <person name="Sharon I."/>
            <person name="Castelle C.J."/>
            <person name="Singh A."/>
            <person name="Wilkins M.J."/>
            <person name="Williams K.H."/>
            <person name="Banfield J.F."/>
        </authorList>
    </citation>
    <scope>NUCLEOTIDE SEQUENCE [LARGE SCALE GENOMIC DNA]</scope>
</reference>
<evidence type="ECO:0008006" key="3">
    <source>
        <dbReference type="Google" id="ProtNLM"/>
    </source>
</evidence>
<accession>A0A0G1MH44</accession>
<dbReference type="SUPFAM" id="SSF47598">
    <property type="entry name" value="Ribbon-helix-helix"/>
    <property type="match status" value="1"/>
</dbReference>
<dbReference type="AlphaFoldDB" id="A0A0G1MH44"/>
<protein>
    <recommendedName>
        <fullName evidence="3">Ribbon-helix-helix protein CopG domain-containing protein</fullName>
    </recommendedName>
</protein>
<dbReference type="InterPro" id="IPR010985">
    <property type="entry name" value="Ribbon_hlx_hlx"/>
</dbReference>